<dbReference type="Pfam" id="PF08538">
    <property type="entry name" value="DUF1749"/>
    <property type="match status" value="1"/>
</dbReference>
<comment type="caution">
    <text evidence="1">The sequence shown here is derived from an EMBL/GenBank/DDBJ whole genome shotgun (WGS) entry which is preliminary data.</text>
</comment>
<name>A0A1Q3AGU2_ZYGRO</name>
<sequence>MAYAGVLHKYSAQVAFEFNPSGQKKSIVVIGGLSDGLLTVEFAPGLAKAVEKLGFSVLQIQMRSSYKGWGTGSLDTDVEDIKGLLEYLRSPEGGSRGTIIIMGFSTGSQDVMHYLLRHSDSIEGGIFCAPVSDREGQDPKDLQKLNPKAQEMVANGQGNEMLPMEYASYVFDTPITAYRWCSLHVKGGDDDYFSTDLSQEFFASTFGKIDKPFLVAYNELDEYVPKNVDKPELLKKWQSVSNPKYWSKNSGIVKGSTHTVAQPEAQKHLFQRVIGFLEEFSF</sequence>
<dbReference type="InterPro" id="IPR013744">
    <property type="entry name" value="SidJ"/>
</dbReference>
<evidence type="ECO:0000313" key="2">
    <source>
        <dbReference type="Proteomes" id="UP000187013"/>
    </source>
</evidence>
<dbReference type="PANTHER" id="PTHR31591">
    <property type="entry name" value="UPF0613 PROTEIN PB24D3.06C"/>
    <property type="match status" value="1"/>
</dbReference>
<accession>A0A1Q3AGU2</accession>
<dbReference type="AlphaFoldDB" id="A0A1Q3AGU2"/>
<dbReference type="PANTHER" id="PTHR31591:SF1">
    <property type="entry name" value="UPF0613 PROTEIN PB24D3.06C"/>
    <property type="match status" value="1"/>
</dbReference>
<dbReference type="SUPFAM" id="SSF53474">
    <property type="entry name" value="alpha/beta-Hydrolases"/>
    <property type="match status" value="1"/>
</dbReference>
<reference evidence="1 2" key="1">
    <citation type="submission" date="2016-08" db="EMBL/GenBank/DDBJ databases">
        <title>Draft genome sequence of allopolyploid Zygosaccharomyces rouxii.</title>
        <authorList>
            <person name="Watanabe J."/>
            <person name="Uehara K."/>
            <person name="Mogi Y."/>
            <person name="Tsukioka Y."/>
        </authorList>
    </citation>
    <scope>NUCLEOTIDE SEQUENCE [LARGE SCALE GENOMIC DNA]</scope>
    <source>
        <strain evidence="1 2">NBRC 110957</strain>
    </source>
</reference>
<evidence type="ECO:0000313" key="1">
    <source>
        <dbReference type="EMBL" id="GAV54976.1"/>
    </source>
</evidence>
<dbReference type="InterPro" id="IPR029058">
    <property type="entry name" value="AB_hydrolase_fold"/>
</dbReference>
<dbReference type="Proteomes" id="UP000187013">
    <property type="component" value="Unassembled WGS sequence"/>
</dbReference>
<dbReference type="EMBL" id="BDGX01000045">
    <property type="protein sequence ID" value="GAV54976.1"/>
    <property type="molecule type" value="Genomic_DNA"/>
</dbReference>
<organism evidence="1 2">
    <name type="scientific">Zygosaccharomyces rouxii</name>
    <dbReference type="NCBI Taxonomy" id="4956"/>
    <lineage>
        <taxon>Eukaryota</taxon>
        <taxon>Fungi</taxon>
        <taxon>Dikarya</taxon>
        <taxon>Ascomycota</taxon>
        <taxon>Saccharomycotina</taxon>
        <taxon>Saccharomycetes</taxon>
        <taxon>Saccharomycetales</taxon>
        <taxon>Saccharomycetaceae</taxon>
        <taxon>Zygosaccharomyces</taxon>
    </lineage>
</organism>
<protein>
    <submittedName>
        <fullName evidence="1">Uncharacterized protein</fullName>
    </submittedName>
</protein>
<dbReference type="Gene3D" id="3.40.50.1820">
    <property type="entry name" value="alpha/beta hydrolase"/>
    <property type="match status" value="1"/>
</dbReference>
<proteinExistence type="predicted"/>
<gene>
    <name evidence="1" type="ORF">ZYGR_0AS02990</name>
</gene>
<dbReference type="OrthoDB" id="10034502at2759"/>